<accession>A0ABQ0RID6</accession>
<sequence length="207" mass="22436">MAKLVENSYRDVNIAFANELSVISDKLGIDVWELISLANRHPRVNILQPGPGVGGHCIAVDPWFIVSAAPEESKLIRMARNTNDAKPNWVIDKVVEATKAPSFNGKVAVLGLAFKANIDDMRESPSIAIARKLAEANPTVEFLAVEPHVEALPKNLAGIDNLNLVSTEEALESASVITLLVDHDQFKSVPATALAGKEVIDTRGLWR</sequence>
<dbReference type="InterPro" id="IPR014027">
    <property type="entry name" value="UDP-Glc/GDP-Man_DH_C"/>
</dbReference>
<dbReference type="SUPFAM" id="SSF52413">
    <property type="entry name" value="UDP-glucose/GDP-mannose dehydrogenase C-terminal domain"/>
    <property type="match status" value="1"/>
</dbReference>
<dbReference type="InterPro" id="IPR014026">
    <property type="entry name" value="UDP-Glc/GDP-Man_DH_dimer"/>
</dbReference>
<dbReference type="SUPFAM" id="SSF48179">
    <property type="entry name" value="6-phosphogluconate dehydrogenase C-terminal domain-like"/>
    <property type="match status" value="1"/>
</dbReference>
<dbReference type="Pfam" id="PF03720">
    <property type="entry name" value="UDPG_MGDP_dh_C"/>
    <property type="match status" value="1"/>
</dbReference>
<organism evidence="2 3">
    <name type="scientific">Glutamicibacter nicotianae</name>
    <name type="common">Arthrobacter nicotianae</name>
    <dbReference type="NCBI Taxonomy" id="37929"/>
    <lineage>
        <taxon>Bacteria</taxon>
        <taxon>Bacillati</taxon>
        <taxon>Actinomycetota</taxon>
        <taxon>Actinomycetes</taxon>
        <taxon>Micrococcales</taxon>
        <taxon>Micrococcaceae</taxon>
        <taxon>Glutamicibacter</taxon>
    </lineage>
</organism>
<dbReference type="InterPro" id="IPR008927">
    <property type="entry name" value="6-PGluconate_DH-like_C_sf"/>
</dbReference>
<dbReference type="PANTHER" id="PTHR43491">
    <property type="entry name" value="UDP-N-ACETYL-D-MANNOSAMINE DEHYDROGENASE"/>
    <property type="match status" value="1"/>
</dbReference>
<feature type="domain" description="UDP-glucose/GDP-mannose dehydrogenase C-terminal" evidence="1">
    <location>
        <begin position="108"/>
        <end position="207"/>
    </location>
</feature>
<evidence type="ECO:0000313" key="3">
    <source>
        <dbReference type="Proteomes" id="UP000316242"/>
    </source>
</evidence>
<dbReference type="InterPro" id="IPR017476">
    <property type="entry name" value="UDP-Glc/GDP-Man"/>
</dbReference>
<dbReference type="PANTHER" id="PTHR43491:SF1">
    <property type="entry name" value="UDP-N-ACETYL-D-MANNOSAMINE DEHYDROGENASE"/>
    <property type="match status" value="1"/>
</dbReference>
<dbReference type="Pfam" id="PF00984">
    <property type="entry name" value="UDPG_MGDP_dh"/>
    <property type="match status" value="1"/>
</dbReference>
<evidence type="ECO:0000313" key="2">
    <source>
        <dbReference type="EMBL" id="GEC11250.1"/>
    </source>
</evidence>
<protein>
    <recommendedName>
        <fullName evidence="1">UDP-glucose/GDP-mannose dehydrogenase C-terminal domain-containing protein</fullName>
    </recommendedName>
</protein>
<dbReference type="SMART" id="SM00984">
    <property type="entry name" value="UDPG_MGDP_dh_C"/>
    <property type="match status" value="1"/>
</dbReference>
<gene>
    <name evidence="2" type="ORF">ANI01nite_04530</name>
</gene>
<dbReference type="EMBL" id="BJNE01000001">
    <property type="protein sequence ID" value="GEC11250.1"/>
    <property type="molecule type" value="Genomic_DNA"/>
</dbReference>
<reference evidence="2 3" key="1">
    <citation type="submission" date="2019-06" db="EMBL/GenBank/DDBJ databases">
        <title>Whole genome shotgun sequence of Glutamicibacter nicotianae NBRC 14234.</title>
        <authorList>
            <person name="Hosoyama A."/>
            <person name="Uohara A."/>
            <person name="Ohji S."/>
            <person name="Ichikawa N."/>
        </authorList>
    </citation>
    <scope>NUCLEOTIDE SEQUENCE [LARGE SCALE GENOMIC DNA]</scope>
    <source>
        <strain evidence="2 3">NBRC 14234</strain>
    </source>
</reference>
<dbReference type="Gene3D" id="3.40.50.720">
    <property type="entry name" value="NAD(P)-binding Rossmann-like Domain"/>
    <property type="match status" value="1"/>
</dbReference>
<comment type="caution">
    <text evidence="2">The sequence shown here is derived from an EMBL/GenBank/DDBJ whole genome shotgun (WGS) entry which is preliminary data.</text>
</comment>
<name>A0ABQ0RID6_GLUNI</name>
<dbReference type="PIRSF" id="PIRSF500136">
    <property type="entry name" value="UDP_ManNAc_DH"/>
    <property type="match status" value="1"/>
</dbReference>
<evidence type="ECO:0000259" key="1">
    <source>
        <dbReference type="SMART" id="SM00984"/>
    </source>
</evidence>
<dbReference type="InterPro" id="IPR036220">
    <property type="entry name" value="UDP-Glc/GDP-Man_DH_C_sf"/>
</dbReference>
<dbReference type="Proteomes" id="UP000316242">
    <property type="component" value="Unassembled WGS sequence"/>
</dbReference>
<dbReference type="PIRSF" id="PIRSF000124">
    <property type="entry name" value="UDPglc_GDPman_dh"/>
    <property type="match status" value="1"/>
</dbReference>
<dbReference type="InterPro" id="IPR028359">
    <property type="entry name" value="UDP_ManNAc/GlcNAc_DH"/>
</dbReference>
<keyword evidence="3" id="KW-1185">Reference proteome</keyword>
<proteinExistence type="predicted"/>